<dbReference type="OrthoDB" id="5949187at2759"/>
<evidence type="ECO:0000313" key="1">
    <source>
        <dbReference type="EMBL" id="EEB16427.1"/>
    </source>
</evidence>
<dbReference type="AlphaFoldDB" id="E0VSS1"/>
<dbReference type="GO" id="GO:0005829">
    <property type="term" value="C:cytosol"/>
    <property type="evidence" value="ECO:0007669"/>
    <property type="project" value="TreeGrafter"/>
</dbReference>
<dbReference type="STRING" id="121224.E0VSS1"/>
<proteinExistence type="predicted"/>
<evidence type="ECO:0000313" key="3">
    <source>
        <dbReference type="Proteomes" id="UP000009046"/>
    </source>
</evidence>
<dbReference type="KEGG" id="phu:Phum_PHUM422820"/>
<dbReference type="Pfam" id="PF15882">
    <property type="entry name" value="DUF4735"/>
    <property type="match status" value="1"/>
</dbReference>
<dbReference type="PANTHER" id="PTHR33539">
    <property type="entry name" value="UPF0764 PROTEIN C16ORF89"/>
    <property type="match status" value="1"/>
</dbReference>
<dbReference type="EMBL" id="AAZO01005175">
    <property type="status" value="NOT_ANNOTATED_CDS"/>
    <property type="molecule type" value="Genomic_DNA"/>
</dbReference>
<dbReference type="EMBL" id="DS235756">
    <property type="protein sequence ID" value="EEB16427.1"/>
    <property type="molecule type" value="Genomic_DNA"/>
</dbReference>
<protein>
    <submittedName>
        <fullName evidence="1 2">Uncharacterized protein</fullName>
    </submittedName>
</protein>
<dbReference type="HOGENOM" id="CLU_1490739_0_0_1"/>
<dbReference type="EnsemblMetazoa" id="PHUM422820-RA">
    <property type="protein sequence ID" value="PHUM422820-PA"/>
    <property type="gene ID" value="PHUM422820"/>
</dbReference>
<dbReference type="PANTHER" id="PTHR33539:SF1">
    <property type="entry name" value="UPF0764 PROTEIN C16ORF89"/>
    <property type="match status" value="1"/>
</dbReference>
<dbReference type="CTD" id="8234545"/>
<sequence length="181" mass="21091">MKNWEKDGENLEELKTLGDSTTNNSFSLNFDSCLSFDHYLMNGSPEDSNMCINELFKKDCNISNYCWYSEMNRRHHSGKELFKKNYFPMAQDIFLEQIALCGYEGYVEFASDNWRKIIRNWQKENGCFGEEMFSIDCSNSDYSYNRNKKTDSVVNKCHTHVTAVALAAMSFHLRHCSALKS</sequence>
<name>E0VSS1_PEDHC</name>
<reference evidence="1" key="1">
    <citation type="submission" date="2007-04" db="EMBL/GenBank/DDBJ databases">
        <title>Annotation of Pediculus humanus corporis strain USDA.</title>
        <authorList>
            <person name="Kirkness E."/>
            <person name="Hannick L."/>
            <person name="Hass B."/>
            <person name="Bruggner R."/>
            <person name="Lawson D."/>
            <person name="Bidwell S."/>
            <person name="Joardar V."/>
            <person name="Caler E."/>
            <person name="Walenz B."/>
            <person name="Inman J."/>
            <person name="Schobel S."/>
            <person name="Galinsky K."/>
            <person name="Amedeo P."/>
            <person name="Strausberg R."/>
        </authorList>
    </citation>
    <scope>NUCLEOTIDE SEQUENCE</scope>
    <source>
        <strain evidence="1">USDA</strain>
    </source>
</reference>
<dbReference type="VEuPathDB" id="VectorBase:PHUM422820"/>
<reference evidence="1" key="2">
    <citation type="submission" date="2007-04" db="EMBL/GenBank/DDBJ databases">
        <title>The genome of the human body louse.</title>
        <authorList>
            <consortium name="The Human Body Louse Genome Consortium"/>
            <person name="Kirkness E."/>
            <person name="Walenz B."/>
            <person name="Hass B."/>
            <person name="Bruggner R."/>
            <person name="Strausberg R."/>
        </authorList>
    </citation>
    <scope>NUCLEOTIDE SEQUENCE</scope>
    <source>
        <strain evidence="1">USDA</strain>
    </source>
</reference>
<gene>
    <name evidence="2" type="primary">8234545</name>
    <name evidence="1" type="ORF">Phum_PHUM422820</name>
</gene>
<dbReference type="InterPro" id="IPR031751">
    <property type="entry name" value="DUF4735"/>
</dbReference>
<evidence type="ECO:0000313" key="2">
    <source>
        <dbReference type="EnsemblMetazoa" id="PHUM422820-PA"/>
    </source>
</evidence>
<dbReference type="GeneID" id="8234545"/>
<dbReference type="Proteomes" id="UP000009046">
    <property type="component" value="Unassembled WGS sequence"/>
</dbReference>
<organism>
    <name type="scientific">Pediculus humanus subsp. corporis</name>
    <name type="common">Body louse</name>
    <dbReference type="NCBI Taxonomy" id="121224"/>
    <lineage>
        <taxon>Eukaryota</taxon>
        <taxon>Metazoa</taxon>
        <taxon>Ecdysozoa</taxon>
        <taxon>Arthropoda</taxon>
        <taxon>Hexapoda</taxon>
        <taxon>Insecta</taxon>
        <taxon>Pterygota</taxon>
        <taxon>Neoptera</taxon>
        <taxon>Paraneoptera</taxon>
        <taxon>Psocodea</taxon>
        <taxon>Troctomorpha</taxon>
        <taxon>Phthiraptera</taxon>
        <taxon>Anoplura</taxon>
        <taxon>Pediculidae</taxon>
        <taxon>Pediculus</taxon>
    </lineage>
</organism>
<dbReference type="GO" id="GO:0016020">
    <property type="term" value="C:membrane"/>
    <property type="evidence" value="ECO:0007669"/>
    <property type="project" value="TreeGrafter"/>
</dbReference>
<accession>E0VSS1</accession>
<reference evidence="2" key="3">
    <citation type="submission" date="2021-02" db="UniProtKB">
        <authorList>
            <consortium name="EnsemblMetazoa"/>
        </authorList>
    </citation>
    <scope>IDENTIFICATION</scope>
    <source>
        <strain evidence="2">USDA</strain>
    </source>
</reference>
<keyword evidence="3" id="KW-1185">Reference proteome</keyword>
<dbReference type="InParanoid" id="E0VSS1"/>
<dbReference type="RefSeq" id="XP_002429165.1">
    <property type="nucleotide sequence ID" value="XM_002429120.1"/>
</dbReference>